<sequence length="693" mass="74172">MELATTRNPPPSPPSSSSPLRTPQPHTPTPQGSCHQPSLPVIPPLPPRLHHAPAEDRGLLVGGVGGWACARRPPSQPVTGRASPPAGNTWLNSTRHRCVTPSADPSERTPPQNAAAVRLQNRCANFYDLRQYGRSGETVWLILFFLFVFFLFPFLSVFCLSLLSFFRSFFFLSSLTLLTPLSLFLSPYYSPLSLSLSLTLISLVAPLSIHVLFLILICLTFLASVHRQILSLTLSLLRSLVVILSALSHLSLSSLLSPSLSLSLSHRSRSFSVDSFCFILFWSYNCLPAFTLSNGGAPHRGPLLLSALSSHPSRLSRRSSSSLVLSSLSLSRSPLLSLSLSPLLHYPSQPHRPLSLSSSPLSFLSPDLLSPLYRRPGSSLSSLTPRPLSLHPLLTVSRLSSLLLSASFIPHAVNLSLLSPLPPARAPSSSTLSGLSQSLSLSLSLSLSSLFHTLPSHFILSPLSLSPIPALPSLSETSLSFSSPFPSLLFPLIPCLSLRISSLRVFSSSSPPRSLSSSLSRLTFSPPVGPLSLLSPSVSLSLVPRSLSSLVSPLSPLSPPTSLPSLSPLPPSRLPPLPLSLLPLPLSLPPLHLSPSLPLALSCLEPLPLSVYIFLLPLSLSCPPSNKTSYIFLFLSLPSLSLPLTPPPECAPQSHGPQIPSTHAHAPCHDSMPDFVPDSPATSRIIPLSALFA</sequence>
<evidence type="ECO:0000313" key="3">
    <source>
        <dbReference type="EMBL" id="ROT85285.1"/>
    </source>
</evidence>
<organism evidence="3 4">
    <name type="scientific">Penaeus vannamei</name>
    <name type="common">Whiteleg shrimp</name>
    <name type="synonym">Litopenaeus vannamei</name>
    <dbReference type="NCBI Taxonomy" id="6689"/>
    <lineage>
        <taxon>Eukaryota</taxon>
        <taxon>Metazoa</taxon>
        <taxon>Ecdysozoa</taxon>
        <taxon>Arthropoda</taxon>
        <taxon>Crustacea</taxon>
        <taxon>Multicrustacea</taxon>
        <taxon>Malacostraca</taxon>
        <taxon>Eumalacostraca</taxon>
        <taxon>Eucarida</taxon>
        <taxon>Decapoda</taxon>
        <taxon>Dendrobranchiata</taxon>
        <taxon>Penaeoidea</taxon>
        <taxon>Penaeidae</taxon>
        <taxon>Penaeus</taxon>
    </lineage>
</organism>
<evidence type="ECO:0000313" key="4">
    <source>
        <dbReference type="Proteomes" id="UP000283509"/>
    </source>
</evidence>
<feature type="transmembrane region" description="Helical" evidence="2">
    <location>
        <begin position="229"/>
        <end position="251"/>
    </location>
</feature>
<reference evidence="3 4" key="1">
    <citation type="submission" date="2018-04" db="EMBL/GenBank/DDBJ databases">
        <authorList>
            <person name="Zhang X."/>
            <person name="Yuan J."/>
            <person name="Li F."/>
            <person name="Xiang J."/>
        </authorList>
    </citation>
    <scope>NUCLEOTIDE SEQUENCE [LARGE SCALE GENOMIC DNA]</scope>
    <source>
        <tissue evidence="3">Muscle</tissue>
    </source>
</reference>
<comment type="caution">
    <text evidence="3">The sequence shown here is derived from an EMBL/GenBank/DDBJ whole genome shotgun (WGS) entry which is preliminary data.</text>
</comment>
<keyword evidence="2" id="KW-1133">Transmembrane helix</keyword>
<keyword evidence="4" id="KW-1185">Reference proteome</keyword>
<proteinExistence type="predicted"/>
<feature type="region of interest" description="Disordered" evidence="1">
    <location>
        <begin position="1"/>
        <end position="53"/>
    </location>
</feature>
<reference evidence="3 4" key="2">
    <citation type="submission" date="2019-01" db="EMBL/GenBank/DDBJ databases">
        <title>The decoding of complex shrimp genome reveals the adaptation for benthos swimmer, frequently molting mechanism and breeding impact on genome.</title>
        <authorList>
            <person name="Sun Y."/>
            <person name="Gao Y."/>
            <person name="Yu Y."/>
        </authorList>
    </citation>
    <scope>NUCLEOTIDE SEQUENCE [LARGE SCALE GENOMIC DNA]</scope>
    <source>
        <tissue evidence="3">Muscle</tissue>
    </source>
</reference>
<protein>
    <submittedName>
        <fullName evidence="3">Uncharacterized protein</fullName>
    </submittedName>
</protein>
<accession>A0A3R7QNY9</accession>
<gene>
    <name evidence="3" type="ORF">C7M84_018049</name>
</gene>
<name>A0A3R7QNY9_PENVA</name>
<feature type="region of interest" description="Disordered" evidence="1">
    <location>
        <begin position="72"/>
        <end position="112"/>
    </location>
</feature>
<feature type="transmembrane region" description="Helical" evidence="2">
    <location>
        <begin position="196"/>
        <end position="222"/>
    </location>
</feature>
<feature type="transmembrane region" description="Helical" evidence="2">
    <location>
        <begin position="170"/>
        <end position="190"/>
    </location>
</feature>
<feature type="transmembrane region" description="Helical" evidence="2">
    <location>
        <begin position="139"/>
        <end position="163"/>
    </location>
</feature>
<keyword evidence="2" id="KW-0812">Transmembrane</keyword>
<dbReference type="EMBL" id="QCYY01000334">
    <property type="protein sequence ID" value="ROT85285.1"/>
    <property type="molecule type" value="Genomic_DNA"/>
</dbReference>
<dbReference type="Proteomes" id="UP000283509">
    <property type="component" value="Unassembled WGS sequence"/>
</dbReference>
<evidence type="ECO:0000256" key="1">
    <source>
        <dbReference type="SAM" id="MobiDB-lite"/>
    </source>
</evidence>
<keyword evidence="2" id="KW-0472">Membrane</keyword>
<dbReference type="AlphaFoldDB" id="A0A3R7QNY9"/>
<evidence type="ECO:0000256" key="2">
    <source>
        <dbReference type="SAM" id="Phobius"/>
    </source>
</evidence>